<evidence type="ECO:0000256" key="1">
    <source>
        <dbReference type="ARBA" id="ARBA00004406"/>
    </source>
</evidence>
<dbReference type="GO" id="GO:0032266">
    <property type="term" value="F:phosphatidylinositol-3-phosphate binding"/>
    <property type="evidence" value="ECO:0007669"/>
    <property type="project" value="TreeGrafter"/>
</dbReference>
<dbReference type="GO" id="GO:0006869">
    <property type="term" value="P:lipid transport"/>
    <property type="evidence" value="ECO:0007669"/>
    <property type="project" value="UniProtKB-KW"/>
</dbReference>
<comment type="subcellular location">
    <subcellularLocation>
        <location evidence="1">Endoplasmic reticulum membrane</location>
        <topology evidence="1">Peripheral membrane protein</topology>
    </subcellularLocation>
    <subcellularLocation>
        <location evidence="2">Preautophagosomal structure membrane</location>
        <topology evidence="2">Peripheral membrane protein</topology>
    </subcellularLocation>
</comment>
<evidence type="ECO:0000256" key="4">
    <source>
        <dbReference type="ARBA" id="ARBA00022448"/>
    </source>
</evidence>
<keyword evidence="7" id="KW-0472">Membrane</keyword>
<dbReference type="Ensembl" id="ENSSTUT00000002421.1">
    <property type="protein sequence ID" value="ENSSTUP00000002268.1"/>
    <property type="gene ID" value="ENSSTUG00000000258.1"/>
</dbReference>
<evidence type="ECO:0000256" key="5">
    <source>
        <dbReference type="ARBA" id="ARBA00022824"/>
    </source>
</evidence>
<accession>A0A673W006</accession>
<evidence type="ECO:0000256" key="10">
    <source>
        <dbReference type="SAM" id="MobiDB-lite"/>
    </source>
</evidence>
<sequence>MSRWLFPWSGSIKKRACRYLLQHYLGHFLQERLSLEQLSLDLYNGSGVIKEINIDVWAVNELLESLGAPFEIVDGFVSSIEVTIPWSALVTDHCTLVISGLQITCRPKYRSSGGLDSQGWSTCMTSSMQLAQECLKDPPEASEEPPAPLEGLEMFAQTIETVLRRIKVTLLDTIVRIEHHPLDMETGIALEVHIKRLEYCDEAVRDPNQTVPVDIHQPPAFLHKILQLSSVQLLYETTGGPQEDDPPAAQQPLLIGSCSGFMETTVKIKQNDMLPGPKVCVFQWICSVPSCCSFSLCLLTCCLGVLLSFSSLSFSLSLSDMFFSMGPGMTSSVTSARSLSDSMASSTHSQASYAQGLPQGPPQGPRRYPPLKPEVLLRLSLGGLTLTLLEQDPPPGLDTASSLAQVSQVFFRELAFFKDSMFSERDFHHLRASFAKACPHSHLRMTGAAVQVACEMRSAGRHSRAVTSDLSFSRLELLECLWKPGKPQYTEVGKGLQRVLRRDSVVRVELGELSAELDLDVLSRLEPLSRACSHCPTQTGGGPTQSSELHSSLSLLSPHAILKLRFPIPDLRPYPLRRPPSQRAVRQENLVLELCDLDIRSQEGPDLQPDPHAPPGPSHAIVCSLSLSGTYEGWEGGSFPCIRVKKSQDSMARLSVRVSGGEALGSGLGGLGVGLMRDLGSMSFENPCELREKTSSPFSSNRTMFETEEMVIPADPEEMQHFQSQCVSQCVVDVSLPLAYIFLPSKQAFQSVYNRINNDLLMWEAPPPSDPKSNHSPQHRRQDNDYFHLCKSAFKLDSDSEEEDAQFYTASVSARCGPSEPRPNHDLSLLSLTVVIGKGRLQAMTDRSQEDGCHGELMLDLEGGKMFSVVQHQNNPHLSFLCLESRRVELYHKAVVKDSPVPRRLEMPSFTPPGHLDPTIYPTEVGVSSVSGRETEVHMLSTAFKITLDPQRNVKEFLVALRLHGATMRHQMAQTNHSWHEQLVDFLDVIDDPILGYTSPAVITVLHTHLATCAVDYRPLYLPLRVLFTAESFSLSSNIIVDTATFHLRFILDDSALYLSDKCESDVVDLRRDYVCVLDIDLLELAITTWKGSDTGKLSQPLFELRCSNNVVHLHTCADSCAALVNMLQYLVSQGDLHPPPLHTSPTEIAGQKLPLSESPASLPPCPPAETAEINQCDLLDALIDTERSHPDEDMDSGSPTVPRGSPVSVYLFPGEAPKLPTPVVIDGEGSELDGLVATATEVQADMMSEEGSEGSEDNEDFCILEAPGMGIPPRDGEPLVTVLTEGPIRVREGHFSRPRGSSDLLRAPSHFPVPQSRVVLREVSVVWHLYGGRDFGGKAMGRSAPCGMRGSPSRSAAPSRPQNSWRWAGGGGRQHNLLMEIQLTKVSFQHESYLVVVSAAGPCQEGGQPLSRQVFIVQELEIRDRLASSQLNKFLYLYTSESMPRRAHSNMLTVKALQVCPDSGVGGPECCLRISLLPLRLNIDQDALFFLKDFFSSLAAGVNPYLPMDPAAEETTYSEQSSSSAGSTSSTDQPIYFREFRFTSEVPIWLDYQGKHVVIEQGTFAGILIGLAQLNCSELKLKRLCCRHGLLGVDKVIQYAVTEWLTDIRKNQLPGILGGVGPMHSVVQLFHGVRDLFWMPIEQYRRDGRIIRGLQRGAASFGTSTASAALELSNRLVQAIQATAETVYDILSPTPPLNRYITEGRPPSNQPRRAHQPADLREGVAKAYDTVREGMMDTAQTLCDVASRGHEQKGLPGAVGGVLRQIPPTVVRPLIVASEATSNLLGGMRNQIKPDARKEDFLKWRSDEGQE</sequence>
<comment type="similarity">
    <text evidence="3">Belongs to the ATG2 family.</text>
</comment>
<evidence type="ECO:0000256" key="7">
    <source>
        <dbReference type="ARBA" id="ARBA00023136"/>
    </source>
</evidence>
<feature type="compositionally biased region" description="Low complexity" evidence="10">
    <location>
        <begin position="1352"/>
        <end position="1362"/>
    </location>
</feature>
<keyword evidence="12" id="KW-1185">Reference proteome</keyword>
<evidence type="ECO:0000256" key="8">
    <source>
        <dbReference type="ARBA" id="ARBA00024479"/>
    </source>
</evidence>
<dbReference type="InterPro" id="IPR026849">
    <property type="entry name" value="ATG2"/>
</dbReference>
<dbReference type="Pfam" id="PF13329">
    <property type="entry name" value="ATG2_CAD"/>
    <property type="match status" value="3"/>
</dbReference>
<dbReference type="GeneTree" id="ENSGT00620000087966"/>
<evidence type="ECO:0000256" key="3">
    <source>
        <dbReference type="ARBA" id="ARBA00009714"/>
    </source>
</evidence>
<feature type="region of interest" description="Disordered" evidence="10">
    <location>
        <begin position="350"/>
        <end position="369"/>
    </location>
</feature>
<dbReference type="GO" id="GO:0000422">
    <property type="term" value="P:autophagy of mitochondrion"/>
    <property type="evidence" value="ECO:0007669"/>
    <property type="project" value="TreeGrafter"/>
</dbReference>
<evidence type="ECO:0000256" key="2">
    <source>
        <dbReference type="ARBA" id="ARBA00004623"/>
    </source>
</evidence>
<dbReference type="GO" id="GO:0061709">
    <property type="term" value="P:reticulophagy"/>
    <property type="evidence" value="ECO:0007669"/>
    <property type="project" value="TreeGrafter"/>
</dbReference>
<dbReference type="GO" id="GO:0005789">
    <property type="term" value="C:endoplasmic reticulum membrane"/>
    <property type="evidence" value="ECO:0007669"/>
    <property type="project" value="UniProtKB-SubCell"/>
</dbReference>
<keyword evidence="6" id="KW-0445">Lipid transport</keyword>
<dbReference type="GO" id="GO:0043495">
    <property type="term" value="F:protein-membrane adaptor activity"/>
    <property type="evidence" value="ECO:0007669"/>
    <property type="project" value="TreeGrafter"/>
</dbReference>
<dbReference type="GO" id="GO:0061908">
    <property type="term" value="C:phagophore"/>
    <property type="evidence" value="ECO:0007669"/>
    <property type="project" value="TreeGrafter"/>
</dbReference>
<dbReference type="Proteomes" id="UP000472277">
    <property type="component" value="Chromosome 3"/>
</dbReference>
<comment type="catalytic activity">
    <reaction evidence="8">
        <text>a 1,2-diacyl-sn-glycero-3-phospho-L-serine(in) = a 1,2-diacyl-sn-glycero-3-phospho-L-serine(out)</text>
        <dbReference type="Rhea" id="RHEA:38663"/>
        <dbReference type="ChEBI" id="CHEBI:57262"/>
    </reaction>
</comment>
<protein>
    <submittedName>
        <fullName evidence="11">Autophagy related 2A</fullName>
    </submittedName>
</protein>
<keyword evidence="4" id="KW-0813">Transport</keyword>
<dbReference type="GO" id="GO:0061723">
    <property type="term" value="P:glycophagy"/>
    <property type="evidence" value="ECO:0007669"/>
    <property type="project" value="TreeGrafter"/>
</dbReference>
<evidence type="ECO:0000256" key="6">
    <source>
        <dbReference type="ARBA" id="ARBA00023055"/>
    </source>
</evidence>
<keyword evidence="5" id="KW-0256">Endoplasmic reticulum</keyword>
<reference evidence="11" key="2">
    <citation type="submission" date="2025-09" db="UniProtKB">
        <authorList>
            <consortium name="Ensembl"/>
        </authorList>
    </citation>
    <scope>IDENTIFICATION</scope>
</reference>
<comment type="catalytic activity">
    <reaction evidence="9">
        <text>a 1,2-diacyl-sn-glycero-3-phosphoethanolamine(in) = a 1,2-diacyl-sn-glycero-3-phosphoethanolamine(out)</text>
        <dbReference type="Rhea" id="RHEA:38895"/>
        <dbReference type="ChEBI" id="CHEBI:64612"/>
    </reaction>
</comment>
<proteinExistence type="inferred from homology"/>
<evidence type="ECO:0000313" key="11">
    <source>
        <dbReference type="Ensembl" id="ENSSTUP00000002268.1"/>
    </source>
</evidence>
<reference evidence="11" key="1">
    <citation type="submission" date="2025-08" db="UniProtKB">
        <authorList>
            <consortium name="Ensembl"/>
        </authorList>
    </citation>
    <scope>IDENTIFICATION</scope>
</reference>
<feature type="region of interest" description="Disordered" evidence="10">
    <location>
        <begin position="1699"/>
        <end position="1722"/>
    </location>
</feature>
<dbReference type="GO" id="GO:0034045">
    <property type="term" value="C:phagophore assembly site membrane"/>
    <property type="evidence" value="ECO:0007669"/>
    <property type="project" value="UniProtKB-SubCell"/>
</dbReference>
<dbReference type="PANTHER" id="PTHR13190">
    <property type="entry name" value="AUTOPHAGY-RELATED 2, ISOFORM A"/>
    <property type="match status" value="1"/>
</dbReference>
<feature type="compositionally biased region" description="Pro residues" evidence="10">
    <location>
        <begin position="359"/>
        <end position="369"/>
    </location>
</feature>
<evidence type="ECO:0000313" key="12">
    <source>
        <dbReference type="Proteomes" id="UP000472277"/>
    </source>
</evidence>
<gene>
    <name evidence="11" type="primary">ATG2A</name>
    <name evidence="11" type="synonym">atg2a</name>
</gene>
<organism evidence="11 12">
    <name type="scientific">Salmo trutta</name>
    <name type="common">Brown trout</name>
    <dbReference type="NCBI Taxonomy" id="8032"/>
    <lineage>
        <taxon>Eukaryota</taxon>
        <taxon>Metazoa</taxon>
        <taxon>Chordata</taxon>
        <taxon>Craniata</taxon>
        <taxon>Vertebrata</taxon>
        <taxon>Euteleostomi</taxon>
        <taxon>Actinopterygii</taxon>
        <taxon>Neopterygii</taxon>
        <taxon>Teleostei</taxon>
        <taxon>Protacanthopterygii</taxon>
        <taxon>Salmoniformes</taxon>
        <taxon>Salmonidae</taxon>
        <taxon>Salmoninae</taxon>
        <taxon>Salmo</taxon>
    </lineage>
</organism>
<dbReference type="GO" id="GO:0000045">
    <property type="term" value="P:autophagosome assembly"/>
    <property type="evidence" value="ECO:0007669"/>
    <property type="project" value="TreeGrafter"/>
</dbReference>
<dbReference type="PANTHER" id="PTHR13190:SF21">
    <property type="entry name" value="AUTOPHAGY-RELATED PROTEIN 2 HOMOLOG A"/>
    <property type="match status" value="1"/>
</dbReference>
<dbReference type="GO" id="GO:0034727">
    <property type="term" value="P:piecemeal microautophagy of the nucleus"/>
    <property type="evidence" value="ECO:0007669"/>
    <property type="project" value="TreeGrafter"/>
</dbReference>
<name>A0A673W006_SALTR</name>
<evidence type="ECO:0000256" key="9">
    <source>
        <dbReference type="ARBA" id="ARBA00024615"/>
    </source>
</evidence>
<feature type="region of interest" description="Disordered" evidence="10">
    <location>
        <begin position="1343"/>
        <end position="1369"/>
    </location>
</feature>